<dbReference type="SUPFAM" id="SSF56519">
    <property type="entry name" value="Penicillin binding protein dimerisation domain"/>
    <property type="match status" value="1"/>
</dbReference>
<keyword evidence="11 14" id="KW-0472">Membrane</keyword>
<dbReference type="EMBL" id="UINC01002974">
    <property type="protein sequence ID" value="SVA02141.1"/>
    <property type="molecule type" value="Genomic_DNA"/>
</dbReference>
<evidence type="ECO:0000256" key="12">
    <source>
        <dbReference type="ARBA" id="ARBA00023316"/>
    </source>
</evidence>
<name>A0A381SFQ0_9ZZZZ</name>
<keyword evidence="12" id="KW-0961">Cell wall biogenesis/degradation</keyword>
<dbReference type="GO" id="GO:0071972">
    <property type="term" value="F:peptidoglycan L,D-transpeptidase activity"/>
    <property type="evidence" value="ECO:0007669"/>
    <property type="project" value="TreeGrafter"/>
</dbReference>
<evidence type="ECO:0000256" key="6">
    <source>
        <dbReference type="ARBA" id="ARBA00022692"/>
    </source>
</evidence>
<keyword evidence="10 14" id="KW-1133">Transmembrane helix</keyword>
<evidence type="ECO:0000256" key="5">
    <source>
        <dbReference type="ARBA" id="ARBA00022670"/>
    </source>
</evidence>
<dbReference type="GO" id="GO:0008658">
    <property type="term" value="F:penicillin binding"/>
    <property type="evidence" value="ECO:0007669"/>
    <property type="project" value="InterPro"/>
</dbReference>
<reference evidence="17" key="1">
    <citation type="submission" date="2018-05" db="EMBL/GenBank/DDBJ databases">
        <authorList>
            <person name="Lanie J.A."/>
            <person name="Ng W.-L."/>
            <person name="Kazmierczak K.M."/>
            <person name="Andrzejewski T.M."/>
            <person name="Davidsen T.M."/>
            <person name="Wayne K.J."/>
            <person name="Tettelin H."/>
            <person name="Glass J.I."/>
            <person name="Rusch D."/>
            <person name="Podicherti R."/>
            <person name="Tsui H.-C.T."/>
            <person name="Winkler M.E."/>
        </authorList>
    </citation>
    <scope>NUCLEOTIDE SEQUENCE</scope>
</reference>
<keyword evidence="5" id="KW-0645">Protease</keyword>
<dbReference type="GO" id="GO:0009252">
    <property type="term" value="P:peptidoglycan biosynthetic process"/>
    <property type="evidence" value="ECO:0007669"/>
    <property type="project" value="UniProtKB-KW"/>
</dbReference>
<evidence type="ECO:0000256" key="10">
    <source>
        <dbReference type="ARBA" id="ARBA00022989"/>
    </source>
</evidence>
<dbReference type="PANTHER" id="PTHR30627:SF2">
    <property type="entry name" value="PEPTIDOGLYCAN D,D-TRANSPEPTIDASE MRDA"/>
    <property type="match status" value="1"/>
</dbReference>
<dbReference type="InterPro" id="IPR001460">
    <property type="entry name" value="PCN-bd_Tpept"/>
</dbReference>
<feature type="domain" description="Penicillin-binding protein transpeptidase" evidence="15">
    <location>
        <begin position="297"/>
        <end position="663"/>
    </location>
</feature>
<proteinExistence type="predicted"/>
<dbReference type="Pfam" id="PF00905">
    <property type="entry name" value="Transpeptidase"/>
    <property type="match status" value="1"/>
</dbReference>
<evidence type="ECO:0000256" key="8">
    <source>
        <dbReference type="ARBA" id="ARBA00022960"/>
    </source>
</evidence>
<dbReference type="GO" id="GO:0009002">
    <property type="term" value="F:serine-type D-Ala-D-Ala carboxypeptidase activity"/>
    <property type="evidence" value="ECO:0007669"/>
    <property type="project" value="InterPro"/>
</dbReference>
<evidence type="ECO:0000256" key="11">
    <source>
        <dbReference type="ARBA" id="ARBA00023136"/>
    </source>
</evidence>
<dbReference type="GO" id="GO:0006508">
    <property type="term" value="P:proteolysis"/>
    <property type="evidence" value="ECO:0007669"/>
    <property type="project" value="UniProtKB-KW"/>
</dbReference>
<dbReference type="InterPro" id="IPR017790">
    <property type="entry name" value="Penicillin-binding_protein_2"/>
</dbReference>
<keyword evidence="8" id="KW-0133">Cell shape</keyword>
<dbReference type="AlphaFoldDB" id="A0A381SFQ0"/>
<feature type="domain" description="Penicillin-binding protein dimerisation" evidence="16">
    <location>
        <begin position="52"/>
        <end position="236"/>
    </location>
</feature>
<dbReference type="SUPFAM" id="SSF56601">
    <property type="entry name" value="beta-lactamase/transpeptidase-like"/>
    <property type="match status" value="1"/>
</dbReference>
<evidence type="ECO:0000256" key="13">
    <source>
        <dbReference type="SAM" id="MobiDB-lite"/>
    </source>
</evidence>
<comment type="subcellular location">
    <subcellularLocation>
        <location evidence="2">Cell membrane</location>
    </subcellularLocation>
    <subcellularLocation>
        <location evidence="1">Membrane</location>
        <topology evidence="1">Single-pass membrane protein</topology>
    </subcellularLocation>
</comment>
<dbReference type="PANTHER" id="PTHR30627">
    <property type="entry name" value="PEPTIDOGLYCAN D,D-TRANSPEPTIDASE"/>
    <property type="match status" value="1"/>
</dbReference>
<keyword evidence="9" id="KW-0573">Peptidoglycan synthesis</keyword>
<dbReference type="GO" id="GO:0008360">
    <property type="term" value="P:regulation of cell shape"/>
    <property type="evidence" value="ECO:0007669"/>
    <property type="project" value="UniProtKB-KW"/>
</dbReference>
<keyword evidence="7" id="KW-0378">Hydrolase</keyword>
<organism evidence="17">
    <name type="scientific">marine metagenome</name>
    <dbReference type="NCBI Taxonomy" id="408172"/>
    <lineage>
        <taxon>unclassified sequences</taxon>
        <taxon>metagenomes</taxon>
        <taxon>ecological metagenomes</taxon>
    </lineage>
</organism>
<dbReference type="GO" id="GO:0071555">
    <property type="term" value="P:cell wall organization"/>
    <property type="evidence" value="ECO:0007669"/>
    <property type="project" value="UniProtKB-KW"/>
</dbReference>
<keyword evidence="3" id="KW-1003">Cell membrane</keyword>
<dbReference type="InterPro" id="IPR005311">
    <property type="entry name" value="PBP_dimer"/>
</dbReference>
<protein>
    <recommendedName>
        <fullName evidence="18">Penicillin-binding protein 2</fullName>
    </recommendedName>
</protein>
<evidence type="ECO:0000259" key="15">
    <source>
        <dbReference type="Pfam" id="PF00905"/>
    </source>
</evidence>
<keyword evidence="4" id="KW-0997">Cell inner membrane</keyword>
<evidence type="ECO:0000256" key="4">
    <source>
        <dbReference type="ARBA" id="ARBA00022519"/>
    </source>
</evidence>
<evidence type="ECO:0000259" key="16">
    <source>
        <dbReference type="Pfam" id="PF03717"/>
    </source>
</evidence>
<sequence>MDDLTRYRMRVVAVVAISLFAALVARLWYLQVITTEQAVAVAEQNVIREIRVTAPRGRILDVQGRVLVGNRITTMVTINRREFDQAGFDEEQRLQVLTRIAIEVNRSGNELLKTIDIEAALEDPAYGLYDDVPVAVDVGEDLLIFFGERSDQYPGIRVVDSTVRSYLYGNLASHLLGWVGPLNDTEYRNRRPPGGKDYALRDEVGKAGIELLFEDDLRGVAGGRVVEVDRLGRIVRDRDDLFLAPIPGDDVVLTIDIDLQYLVETELERAVFAARSREPERDPDSDEDPPDFDAPGGAVVVLAPASGDVLAMGSYPSYDPNESIGGFRVDRWNELNDPANDLPMFNRAIQGEYAPGSTFKLFTAHAAWHEGVFGTGRVKPADEAWDDPGYYVLQSCSGTEVEDVEAGGCVFRNAKSAPNPQVDLERSLTVSSDVYYYTIGESIYINPIHNETGIQDAAGDYGMGLRSGITLPFEQDGFLPTPQNREQRHSDNPTAFPYGDWYPGDNVNVAIGQGDVLVTPVQLANAFATFANGGTLRSPNVVSSVRTRDGDDVRDFGPRQMATVDIDPEFRDIALAGLSGVTSDEHGTAYWAFNSEATGGVYFPVDRVPIAGKTGTAEVRGKADTSLFAAFGPVEQPTHAIAAVIEEAGFGSQVAAPLVARLLKAVLVDGIEEAPTAAVSYARSVALPLCVDWYQWITGEDSLGHLEGSDPTADPTSGPVLDADGRVRVRGEVIDCTRLLEDVAEVLEGLDALREGA</sequence>
<evidence type="ECO:0000256" key="1">
    <source>
        <dbReference type="ARBA" id="ARBA00004167"/>
    </source>
</evidence>
<dbReference type="InterPro" id="IPR012338">
    <property type="entry name" value="Beta-lactam/transpept-like"/>
</dbReference>
<evidence type="ECO:0000256" key="9">
    <source>
        <dbReference type="ARBA" id="ARBA00022984"/>
    </source>
</evidence>
<evidence type="ECO:0000256" key="7">
    <source>
        <dbReference type="ARBA" id="ARBA00022801"/>
    </source>
</evidence>
<feature type="transmembrane region" description="Helical" evidence="14">
    <location>
        <begin position="12"/>
        <end position="29"/>
    </location>
</feature>
<dbReference type="Gene3D" id="3.90.1310.10">
    <property type="entry name" value="Penicillin-binding protein 2a (Domain 2)"/>
    <property type="match status" value="2"/>
</dbReference>
<keyword evidence="6 14" id="KW-0812">Transmembrane</keyword>
<feature type="region of interest" description="Disordered" evidence="13">
    <location>
        <begin position="274"/>
        <end position="297"/>
    </location>
</feature>
<evidence type="ECO:0000256" key="14">
    <source>
        <dbReference type="SAM" id="Phobius"/>
    </source>
</evidence>
<dbReference type="Gene3D" id="1.10.10.1230">
    <property type="entry name" value="Penicillin-binding protein, N-terminal non-catalytic domain, head sub-domain"/>
    <property type="match status" value="1"/>
</dbReference>
<evidence type="ECO:0000256" key="3">
    <source>
        <dbReference type="ARBA" id="ARBA00022475"/>
    </source>
</evidence>
<evidence type="ECO:0000313" key="17">
    <source>
        <dbReference type="EMBL" id="SVA02141.1"/>
    </source>
</evidence>
<dbReference type="GO" id="GO:0005886">
    <property type="term" value="C:plasma membrane"/>
    <property type="evidence" value="ECO:0007669"/>
    <property type="project" value="UniProtKB-SubCell"/>
</dbReference>
<accession>A0A381SFQ0</accession>
<dbReference type="Gene3D" id="3.40.710.10">
    <property type="entry name" value="DD-peptidase/beta-lactamase superfamily"/>
    <property type="match status" value="1"/>
</dbReference>
<dbReference type="InterPro" id="IPR036138">
    <property type="entry name" value="PBP_dimer_sf"/>
</dbReference>
<dbReference type="NCBIfam" id="TIGR03423">
    <property type="entry name" value="pbp2_mrdA"/>
    <property type="match status" value="1"/>
</dbReference>
<gene>
    <name evidence="17" type="ORF">METZ01_LOCUS54995</name>
</gene>
<dbReference type="InterPro" id="IPR050515">
    <property type="entry name" value="Beta-lactam/transpept"/>
</dbReference>
<evidence type="ECO:0008006" key="18">
    <source>
        <dbReference type="Google" id="ProtNLM"/>
    </source>
</evidence>
<dbReference type="Pfam" id="PF03717">
    <property type="entry name" value="PBP_dimer"/>
    <property type="match status" value="1"/>
</dbReference>
<evidence type="ECO:0000256" key="2">
    <source>
        <dbReference type="ARBA" id="ARBA00004236"/>
    </source>
</evidence>